<dbReference type="Pfam" id="PF24517">
    <property type="entry name" value="CBM96"/>
    <property type="match status" value="2"/>
</dbReference>
<dbReference type="PANTHER" id="PTHR31339">
    <property type="entry name" value="PECTIN LYASE-RELATED"/>
    <property type="match status" value="1"/>
</dbReference>
<keyword evidence="8" id="KW-1185">Reference proteome</keyword>
<dbReference type="InterPro" id="IPR015919">
    <property type="entry name" value="Cadherin-like_sf"/>
</dbReference>
<evidence type="ECO:0000313" key="8">
    <source>
        <dbReference type="Proteomes" id="UP001290861"/>
    </source>
</evidence>
<protein>
    <submittedName>
        <fullName evidence="7">DNRLRE domain-containing protein</fullName>
    </submittedName>
</protein>
<dbReference type="InterPro" id="IPR024535">
    <property type="entry name" value="RHGA/B-epi-like_pectate_lyase"/>
</dbReference>
<dbReference type="InterPro" id="IPR013783">
    <property type="entry name" value="Ig-like_fold"/>
</dbReference>
<keyword evidence="2" id="KW-0964">Secreted</keyword>
<dbReference type="InterPro" id="IPR012334">
    <property type="entry name" value="Pectin_lyas_fold"/>
</dbReference>
<feature type="domain" description="Carbohydrate-binding module family 96" evidence="6">
    <location>
        <begin position="717"/>
        <end position="875"/>
    </location>
</feature>
<dbReference type="Proteomes" id="UP001290861">
    <property type="component" value="Unassembled WGS sequence"/>
</dbReference>
<dbReference type="Pfam" id="PF12708">
    <property type="entry name" value="Pect-lyase_RHGA_epim"/>
    <property type="match status" value="1"/>
</dbReference>
<feature type="domain" description="Rhamnogalacturonase A/B/Epimerase-like pectate lyase" evidence="5">
    <location>
        <begin position="35"/>
        <end position="235"/>
    </location>
</feature>
<dbReference type="InterPro" id="IPR051801">
    <property type="entry name" value="GH28_Enzymes"/>
</dbReference>
<evidence type="ECO:0000256" key="3">
    <source>
        <dbReference type="ARBA" id="ARBA00022729"/>
    </source>
</evidence>
<dbReference type="Gene3D" id="2.60.40.10">
    <property type="entry name" value="Immunoglobulins"/>
    <property type="match status" value="2"/>
</dbReference>
<feature type="signal peptide" evidence="4">
    <location>
        <begin position="1"/>
        <end position="22"/>
    </location>
</feature>
<dbReference type="PANTHER" id="PTHR31339:SF9">
    <property type="entry name" value="PLASMIN AND FIBRONECTIN-BINDING PROTEIN A"/>
    <property type="match status" value="1"/>
</dbReference>
<keyword evidence="3 4" id="KW-0732">Signal</keyword>
<feature type="chain" id="PRO_5045686677" evidence="4">
    <location>
        <begin position="23"/>
        <end position="1266"/>
    </location>
</feature>
<comment type="caution">
    <text evidence="7">The sequence shown here is derived from an EMBL/GenBank/DDBJ whole genome shotgun (WGS) entry which is preliminary data.</text>
</comment>
<comment type="subcellular location">
    <subcellularLocation>
        <location evidence="1">Secreted</location>
    </subcellularLocation>
</comment>
<feature type="domain" description="Carbohydrate-binding module family 96" evidence="6">
    <location>
        <begin position="981"/>
        <end position="1143"/>
    </location>
</feature>
<dbReference type="EMBL" id="JARVCO010000002">
    <property type="protein sequence ID" value="MDZ8117077.1"/>
    <property type="molecule type" value="Genomic_DNA"/>
</dbReference>
<sequence>MNAHKWMASLLVLWLAGMNAEAFYDPSCETHAVVTNVMDFGAVGDGVVNDSAAFQAAIDSVTANGGGDVDVPEGTYLLKGIRLKSNVHLRVDSSAVLNLDVPTDGSSGGTMITIDGHPDWLENSSVQGVGGKFTVNFPEGSKGTRFIQVKKARNFLLSDFHVNGNLSAYSSVVFGPSGFDEATRGMPTQGTMRNVSISNSEYGYGLIQSQACDSILFTNLHANGGVALRMETGWDKMGNLQYGGVFNVVGRNISAENAKAAVMMAPVGLQQGLVDIDGVYATNCASAVQISAGGLRNLYNPDIFPGTYAEGSSVRNVTAVFGMSAQYKKMPDEYPSEFSGLFSNVSHSVYGAPIIGPSLSAVNNSNERVTIENVKTYGFDYVPPIQGDGYAQTAESFTATNYTANMDGDFWAATANLNAGGTNWISGDGAVGRIDLTTAEAENHALNYWGFALEAGEDATIASDFRYFHQSGGDLSGNLNEAAFGLLFSTDPDPAIGADGYCLLGNKGNGIGLVEEALSLIAHTNLNVDTASGGWSDWFRLKWTIERGDENYRGTPSIYDESGMLIYSGSTIDLGVANGTEIWAGYTTGTNRVGGRISDFSGLEQVEADNFVFEVSYINEAPIWLDTPSRFYATVDTEYTTSLRGAVLEPNGKLVKYTRLQGPDWLTVEADGWITGMPDIFDIGPNIFELVATDYEGLSSTNTVIVTVASSSGGMFSVPPVEDTYVQGLNPTNNYGSSRTMGLQDHAVKQRIAYLKFDLSQIPGDQLTNAFLRLKVSDPDPAMHQTVWSVADDSWQEDTVTYSNRPALVSGVSGAPVPVPDFGWWAELNVTGAVQGEWAGDQTVSLALVASNGFQTAYHSSDDMPGHRPELVVQTVQTNNTAPVFTESPMDGGTALIHADYTFSLSDFAVDEDGDELNFRIVSGPEWLVARSDGVLTGTPNEKDSGWNRWEVLAADGINPAVTGELNIWVEENDSELLSILNPVADTYVQGGTRSNNNYGTESTVSCKYKSNNENWTYEPYLRFDLSAVSGASITNATLRLKVQAIDDVATSVHTAYFVADDSWGETNLTWNTKPLWSTSLDAAPRPSSAGLWIELDVTQQVSAEWLGDGLFSVALIASTKDKVDYYSREALSVSDRPQLVIQAIGSEHSAWNAFISDYGLGGLKNNHSDSDGLDDWGEYVFGGNPTNPADTGTQPVFDAASSNYIFSLIGDDHVVAHVLTNADLVGGNWGTNATVNVTATNGVLGAYTNRVNMETDELFIKLLVE</sequence>
<dbReference type="NCBIfam" id="NF033679">
    <property type="entry name" value="DNRLRE_dom"/>
    <property type="match status" value="2"/>
</dbReference>
<accession>A0ABU5MSG9</accession>
<organism evidence="7 8">
    <name type="scientific">Pontiella agarivorans</name>
    <dbReference type="NCBI Taxonomy" id="3038953"/>
    <lineage>
        <taxon>Bacteria</taxon>
        <taxon>Pseudomonadati</taxon>
        <taxon>Kiritimatiellota</taxon>
        <taxon>Kiritimatiellia</taxon>
        <taxon>Kiritimatiellales</taxon>
        <taxon>Pontiellaceae</taxon>
        <taxon>Pontiella</taxon>
    </lineage>
</organism>
<dbReference type="Gene3D" id="2.160.20.10">
    <property type="entry name" value="Single-stranded right-handed beta-helix, Pectin lyase-like"/>
    <property type="match status" value="1"/>
</dbReference>
<evidence type="ECO:0000256" key="1">
    <source>
        <dbReference type="ARBA" id="ARBA00004613"/>
    </source>
</evidence>
<dbReference type="SUPFAM" id="SSF51126">
    <property type="entry name" value="Pectin lyase-like"/>
    <property type="match status" value="1"/>
</dbReference>
<evidence type="ECO:0000259" key="5">
    <source>
        <dbReference type="Pfam" id="PF12708"/>
    </source>
</evidence>
<gene>
    <name evidence="7" type="ORF">P9H32_00430</name>
</gene>
<evidence type="ECO:0000259" key="6">
    <source>
        <dbReference type="Pfam" id="PF24517"/>
    </source>
</evidence>
<reference evidence="7 8" key="1">
    <citation type="journal article" date="2024" name="Appl. Environ. Microbiol.">
        <title>Pontiella agarivorans sp. nov., a novel marine anaerobic bacterium capable of degrading macroalgal polysaccharides and fixing nitrogen.</title>
        <authorList>
            <person name="Liu N."/>
            <person name="Kivenson V."/>
            <person name="Peng X."/>
            <person name="Cui Z."/>
            <person name="Lankiewicz T.S."/>
            <person name="Gosselin K.M."/>
            <person name="English C.J."/>
            <person name="Blair E.M."/>
            <person name="O'Malley M.A."/>
            <person name="Valentine D.L."/>
        </authorList>
    </citation>
    <scope>NUCLEOTIDE SEQUENCE [LARGE SCALE GENOMIC DNA]</scope>
    <source>
        <strain evidence="7 8">NLcol2</strain>
    </source>
</reference>
<evidence type="ECO:0000313" key="7">
    <source>
        <dbReference type="EMBL" id="MDZ8117077.1"/>
    </source>
</evidence>
<evidence type="ECO:0000256" key="2">
    <source>
        <dbReference type="ARBA" id="ARBA00022525"/>
    </source>
</evidence>
<dbReference type="SUPFAM" id="SSF49313">
    <property type="entry name" value="Cadherin-like"/>
    <property type="match status" value="2"/>
</dbReference>
<dbReference type="Pfam" id="PF05345">
    <property type="entry name" value="He_PIG"/>
    <property type="match status" value="1"/>
</dbReference>
<dbReference type="InterPro" id="IPR011050">
    <property type="entry name" value="Pectin_lyase_fold/virulence"/>
</dbReference>
<proteinExistence type="predicted"/>
<name>A0ABU5MSG9_9BACT</name>
<dbReference type="InterPro" id="IPR055372">
    <property type="entry name" value="CBM96"/>
</dbReference>
<evidence type="ECO:0000256" key="4">
    <source>
        <dbReference type="SAM" id="SignalP"/>
    </source>
</evidence>
<dbReference type="RefSeq" id="WP_322606882.1">
    <property type="nucleotide sequence ID" value="NZ_JARVCO010000002.1"/>
</dbReference>